<dbReference type="EMBL" id="HACG01036830">
    <property type="protein sequence ID" value="CEK83695.1"/>
    <property type="molecule type" value="Transcribed_RNA"/>
</dbReference>
<organism evidence="1">
    <name type="scientific">Arion vulgaris</name>
    <dbReference type="NCBI Taxonomy" id="1028688"/>
    <lineage>
        <taxon>Eukaryota</taxon>
        <taxon>Metazoa</taxon>
        <taxon>Spiralia</taxon>
        <taxon>Lophotrochozoa</taxon>
        <taxon>Mollusca</taxon>
        <taxon>Gastropoda</taxon>
        <taxon>Heterobranchia</taxon>
        <taxon>Euthyneura</taxon>
        <taxon>Panpulmonata</taxon>
        <taxon>Eupulmonata</taxon>
        <taxon>Stylommatophora</taxon>
        <taxon>Helicina</taxon>
        <taxon>Arionoidea</taxon>
        <taxon>Arionidae</taxon>
        <taxon>Arion</taxon>
    </lineage>
</organism>
<accession>A0A0B7AUZ8</accession>
<reference evidence="1" key="1">
    <citation type="submission" date="2014-12" db="EMBL/GenBank/DDBJ databases">
        <title>Insight into the proteome of Arion vulgaris.</title>
        <authorList>
            <person name="Aradska J."/>
            <person name="Bulat T."/>
            <person name="Smidak R."/>
            <person name="Sarate P."/>
            <person name="Gangsoo J."/>
            <person name="Sialana F."/>
            <person name="Bilban M."/>
            <person name="Lubec G."/>
        </authorList>
    </citation>
    <scope>NUCLEOTIDE SEQUENCE</scope>
    <source>
        <tissue evidence="1">Skin</tissue>
    </source>
</reference>
<gene>
    <name evidence="1" type="primary">ORF138569</name>
</gene>
<dbReference type="AlphaFoldDB" id="A0A0B7AUZ8"/>
<evidence type="ECO:0000313" key="1">
    <source>
        <dbReference type="EMBL" id="CEK83695.1"/>
    </source>
</evidence>
<proteinExistence type="predicted"/>
<name>A0A0B7AUZ8_9EUPU</name>
<sequence>MQWFRVMNKLTCCVQSSYILLTFDMDARLLSHQGHVNDSATDKNEVLILEYLDVKCYV</sequence>
<protein>
    <submittedName>
        <fullName evidence="1">Uncharacterized protein</fullName>
    </submittedName>
</protein>